<dbReference type="Proteomes" id="UP000800094">
    <property type="component" value="Unassembled WGS sequence"/>
</dbReference>
<name>A0A6A6IL43_9PLEO</name>
<feature type="chain" id="PRO_5025439225" evidence="1">
    <location>
        <begin position="19"/>
        <end position="156"/>
    </location>
</feature>
<dbReference type="RefSeq" id="XP_033686338.1">
    <property type="nucleotide sequence ID" value="XM_033826721.1"/>
</dbReference>
<accession>A0A6A6IL43</accession>
<dbReference type="GeneID" id="54580051"/>
<sequence length="156" mass="16755">MKPAVLLTAALQLAFVVSTPIPTSTSDGRDIAVVEKNVEHQMEREPVIDLISTDELEKRAPFLLSAACVSNIACTTGIAGNLGYRGNPIRRGTFTGPLWGLFQVCRSGCASVCSAQITGSVYVEGSVQQVTQTEQAWISDIVLGQTPYRDSSYSEE</sequence>
<reference evidence="2" key="1">
    <citation type="journal article" date="2020" name="Stud. Mycol.">
        <title>101 Dothideomycetes genomes: a test case for predicting lifestyles and emergence of pathogens.</title>
        <authorList>
            <person name="Haridas S."/>
            <person name="Albert R."/>
            <person name="Binder M."/>
            <person name="Bloem J."/>
            <person name="Labutti K."/>
            <person name="Salamov A."/>
            <person name="Andreopoulos B."/>
            <person name="Baker S."/>
            <person name="Barry K."/>
            <person name="Bills G."/>
            <person name="Bluhm B."/>
            <person name="Cannon C."/>
            <person name="Castanera R."/>
            <person name="Culley D."/>
            <person name="Daum C."/>
            <person name="Ezra D."/>
            <person name="Gonzalez J."/>
            <person name="Henrissat B."/>
            <person name="Kuo A."/>
            <person name="Liang C."/>
            <person name="Lipzen A."/>
            <person name="Lutzoni F."/>
            <person name="Magnuson J."/>
            <person name="Mondo S."/>
            <person name="Nolan M."/>
            <person name="Ohm R."/>
            <person name="Pangilinan J."/>
            <person name="Park H.-J."/>
            <person name="Ramirez L."/>
            <person name="Alfaro M."/>
            <person name="Sun H."/>
            <person name="Tritt A."/>
            <person name="Yoshinaga Y."/>
            <person name="Zwiers L.-H."/>
            <person name="Turgeon B."/>
            <person name="Goodwin S."/>
            <person name="Spatafora J."/>
            <person name="Crous P."/>
            <person name="Grigoriev I."/>
        </authorList>
    </citation>
    <scope>NUCLEOTIDE SEQUENCE</scope>
    <source>
        <strain evidence="2">CBS 122368</strain>
    </source>
</reference>
<dbReference type="EMBL" id="ML987193">
    <property type="protein sequence ID" value="KAF2251334.1"/>
    <property type="molecule type" value="Genomic_DNA"/>
</dbReference>
<organism evidence="2 3">
    <name type="scientific">Trematosphaeria pertusa</name>
    <dbReference type="NCBI Taxonomy" id="390896"/>
    <lineage>
        <taxon>Eukaryota</taxon>
        <taxon>Fungi</taxon>
        <taxon>Dikarya</taxon>
        <taxon>Ascomycota</taxon>
        <taxon>Pezizomycotina</taxon>
        <taxon>Dothideomycetes</taxon>
        <taxon>Pleosporomycetidae</taxon>
        <taxon>Pleosporales</taxon>
        <taxon>Massarineae</taxon>
        <taxon>Trematosphaeriaceae</taxon>
        <taxon>Trematosphaeria</taxon>
    </lineage>
</organism>
<feature type="signal peptide" evidence="1">
    <location>
        <begin position="1"/>
        <end position="18"/>
    </location>
</feature>
<keyword evidence="3" id="KW-1185">Reference proteome</keyword>
<gene>
    <name evidence="2" type="ORF">BU26DRAFT_503862</name>
</gene>
<evidence type="ECO:0000313" key="2">
    <source>
        <dbReference type="EMBL" id="KAF2251334.1"/>
    </source>
</evidence>
<evidence type="ECO:0000256" key="1">
    <source>
        <dbReference type="SAM" id="SignalP"/>
    </source>
</evidence>
<proteinExistence type="predicted"/>
<keyword evidence="1" id="KW-0732">Signal</keyword>
<dbReference type="AlphaFoldDB" id="A0A6A6IL43"/>
<protein>
    <submittedName>
        <fullName evidence="2">Uncharacterized protein</fullName>
    </submittedName>
</protein>
<evidence type="ECO:0000313" key="3">
    <source>
        <dbReference type="Proteomes" id="UP000800094"/>
    </source>
</evidence>